<evidence type="ECO:0000256" key="3">
    <source>
        <dbReference type="ARBA" id="ARBA00023002"/>
    </source>
</evidence>
<evidence type="ECO:0000256" key="2">
    <source>
        <dbReference type="ARBA" id="ARBA00022857"/>
    </source>
</evidence>
<dbReference type="InterPro" id="IPR051609">
    <property type="entry name" value="NmrA/Isoflavone_reductase-like"/>
</dbReference>
<dbReference type="Gene3D" id="3.90.25.10">
    <property type="entry name" value="UDP-galactose 4-epimerase, domain 1"/>
    <property type="match status" value="1"/>
</dbReference>
<evidence type="ECO:0000256" key="1">
    <source>
        <dbReference type="ARBA" id="ARBA00005725"/>
    </source>
</evidence>
<feature type="domain" description="NmrA-like" evidence="4">
    <location>
        <begin position="3"/>
        <end position="237"/>
    </location>
</feature>
<keyword evidence="2" id="KW-0521">NADP</keyword>
<accession>A0A428T880</accession>
<name>A0A428T880_9HYPO</name>
<evidence type="ECO:0000313" key="6">
    <source>
        <dbReference type="Proteomes" id="UP000288429"/>
    </source>
</evidence>
<dbReference type="InterPro" id="IPR008030">
    <property type="entry name" value="NmrA-like"/>
</dbReference>
<dbReference type="GO" id="GO:0016491">
    <property type="term" value="F:oxidoreductase activity"/>
    <property type="evidence" value="ECO:0007669"/>
    <property type="project" value="UniProtKB-KW"/>
</dbReference>
<dbReference type="Gene3D" id="3.40.50.720">
    <property type="entry name" value="NAD(P)-binding Rossmann-like Domain"/>
    <property type="match status" value="1"/>
</dbReference>
<proteinExistence type="inferred from homology"/>
<keyword evidence="3" id="KW-0560">Oxidoreductase</keyword>
<protein>
    <recommendedName>
        <fullName evidence="4">NmrA-like domain-containing protein</fullName>
    </recommendedName>
</protein>
<dbReference type="AlphaFoldDB" id="A0A428T880"/>
<reference evidence="5 6" key="1">
    <citation type="submission" date="2017-06" db="EMBL/GenBank/DDBJ databases">
        <title>Cmopartive genomic analysis of Ambrosia Fusariam Clade fungi.</title>
        <authorList>
            <person name="Stajich J.E."/>
            <person name="Carrillo J."/>
            <person name="Kijimoto T."/>
            <person name="Eskalen A."/>
            <person name="O'Donnell K."/>
            <person name="Kasson M."/>
        </authorList>
    </citation>
    <scope>NUCLEOTIDE SEQUENCE [LARGE SCALE GENOMIC DNA]</scope>
    <source>
        <strain evidence="5 6">NRRL 20438</strain>
    </source>
</reference>
<comment type="similarity">
    <text evidence="1">Belongs to the NmrA-type oxidoreductase family. Isoflavone reductase subfamily.</text>
</comment>
<dbReference type="PANTHER" id="PTHR47706:SF4">
    <property type="entry name" value="NMRA-LIKE DOMAIN-CONTAINING PROTEIN"/>
    <property type="match status" value="1"/>
</dbReference>
<evidence type="ECO:0000313" key="5">
    <source>
        <dbReference type="EMBL" id="RSL98202.1"/>
    </source>
</evidence>
<dbReference type="PANTHER" id="PTHR47706">
    <property type="entry name" value="NMRA-LIKE FAMILY PROTEIN"/>
    <property type="match status" value="1"/>
</dbReference>
<sequence>MARIAVAGGAGGLGKSIVEAIRKGSKHHVVILSRHEQQDPNAVVIDYSSVQNLKSILERENVDTVISTIGAYTQVHHQSQLNLIEAAELAPSVKRFIPSEFGFKIGPEHVDRSPSFPFKIDTVHRLERSPLEFTLIHTGVFMDYLVYPRIPSHMECQTVWFHLELNLAAIPGDGNRTLALTHTKDVGEFVSLVLDLPKWERRYYGYAERLTLNDIVQVIEEIKAVKLDVTKFDGQVLFKAYLAKLGSIVDDGLADLDAPEPIKETFPTYDPLTVRGAVEKWLAID</sequence>
<dbReference type="Pfam" id="PF05368">
    <property type="entry name" value="NmrA"/>
    <property type="match status" value="1"/>
</dbReference>
<dbReference type="EMBL" id="NIZV01000240">
    <property type="protein sequence ID" value="RSL98202.1"/>
    <property type="molecule type" value="Genomic_DNA"/>
</dbReference>
<evidence type="ECO:0000259" key="4">
    <source>
        <dbReference type="Pfam" id="PF05368"/>
    </source>
</evidence>
<organism evidence="5 6">
    <name type="scientific">Fusarium ambrosium</name>
    <dbReference type="NCBI Taxonomy" id="131363"/>
    <lineage>
        <taxon>Eukaryota</taxon>
        <taxon>Fungi</taxon>
        <taxon>Dikarya</taxon>
        <taxon>Ascomycota</taxon>
        <taxon>Pezizomycotina</taxon>
        <taxon>Sordariomycetes</taxon>
        <taxon>Hypocreomycetidae</taxon>
        <taxon>Hypocreales</taxon>
        <taxon>Nectriaceae</taxon>
        <taxon>Fusarium</taxon>
        <taxon>Fusarium solani species complex</taxon>
    </lineage>
</organism>
<dbReference type="InterPro" id="IPR036291">
    <property type="entry name" value="NAD(P)-bd_dom_sf"/>
</dbReference>
<keyword evidence="6" id="KW-1185">Reference proteome</keyword>
<dbReference type="SUPFAM" id="SSF51735">
    <property type="entry name" value="NAD(P)-binding Rossmann-fold domains"/>
    <property type="match status" value="1"/>
</dbReference>
<comment type="caution">
    <text evidence="5">The sequence shown here is derived from an EMBL/GenBank/DDBJ whole genome shotgun (WGS) entry which is preliminary data.</text>
</comment>
<dbReference type="Proteomes" id="UP000288429">
    <property type="component" value="Unassembled WGS sequence"/>
</dbReference>
<gene>
    <name evidence="5" type="ORF">CDV31_012687</name>
</gene>